<dbReference type="KEGG" id="hcu:MUN79_15670"/>
<sequence>MLGLPGPAPTTPVPEVVAQHLPKNVPLLVLASYLSGRHKREALVELLQGMHTGRHYYFTYAVPAEAPLGRYMLLSELYTDGRLQHSGTAAEDFFLVEDLHLSLAEATPAGGLRAVATNPGPEPVSIRVVEYQPERQPSTSSYVREVPAQGSLPIESSGSQCFVLYNEEREVLPVISTTEPVFLRNQQLLTLEKEVDGLATTYVLTGETDNAYELTGSSRDVWHLADGLHRRSELPDPEMQTAYQDLLDEGLIQELPH</sequence>
<accession>A0A8T9PZM0</accession>
<proteinExistence type="predicted"/>
<evidence type="ECO:0000313" key="1">
    <source>
        <dbReference type="EMBL" id="UOQ70195.1"/>
    </source>
</evidence>
<reference evidence="1" key="1">
    <citation type="submission" date="2022-04" db="EMBL/GenBank/DDBJ databases">
        <title>Hymenobacter sp. isolated from the air.</title>
        <authorList>
            <person name="Won M."/>
            <person name="Lee C.-M."/>
            <person name="Woen H.-Y."/>
            <person name="Kwon S.-W."/>
        </authorList>
    </citation>
    <scope>NUCLEOTIDE SEQUENCE</scope>
    <source>
        <strain evidence="1">5116S-3</strain>
    </source>
</reference>
<dbReference type="EMBL" id="CP095046">
    <property type="protein sequence ID" value="UOQ70195.1"/>
    <property type="molecule type" value="Genomic_DNA"/>
</dbReference>
<dbReference type="RefSeq" id="WP_244673619.1">
    <property type="nucleotide sequence ID" value="NZ_CP095046.1"/>
</dbReference>
<name>A0A8T9PZM0_9BACT</name>
<protein>
    <submittedName>
        <fullName evidence="1">Uncharacterized protein</fullName>
    </submittedName>
</protein>
<organism evidence="1 2">
    <name type="scientific">Hymenobacter cellulosilyticus</name>
    <dbReference type="NCBI Taxonomy" id="2932248"/>
    <lineage>
        <taxon>Bacteria</taxon>
        <taxon>Pseudomonadati</taxon>
        <taxon>Bacteroidota</taxon>
        <taxon>Cytophagia</taxon>
        <taxon>Cytophagales</taxon>
        <taxon>Hymenobacteraceae</taxon>
        <taxon>Hymenobacter</taxon>
    </lineage>
</organism>
<gene>
    <name evidence="1" type="ORF">MUN79_15670</name>
</gene>
<dbReference type="AlphaFoldDB" id="A0A8T9PZM0"/>
<keyword evidence="2" id="KW-1185">Reference proteome</keyword>
<evidence type="ECO:0000313" key="2">
    <source>
        <dbReference type="Proteomes" id="UP000831796"/>
    </source>
</evidence>
<dbReference type="Proteomes" id="UP000831796">
    <property type="component" value="Chromosome"/>
</dbReference>